<feature type="transmembrane region" description="Helical" evidence="7">
    <location>
        <begin position="277"/>
        <end position="298"/>
    </location>
</feature>
<comment type="subcellular location">
    <subcellularLocation>
        <location evidence="1">Membrane</location>
        <topology evidence="1">Multi-pass membrane protein</topology>
    </subcellularLocation>
</comment>
<dbReference type="SUPFAM" id="SSF103473">
    <property type="entry name" value="MFS general substrate transporter"/>
    <property type="match status" value="1"/>
</dbReference>
<evidence type="ECO:0000256" key="5">
    <source>
        <dbReference type="ARBA" id="ARBA00023136"/>
    </source>
</evidence>
<feature type="transmembrane region" description="Helical" evidence="7">
    <location>
        <begin position="205"/>
        <end position="227"/>
    </location>
</feature>
<feature type="transmembrane region" description="Helical" evidence="7">
    <location>
        <begin position="367"/>
        <end position="390"/>
    </location>
</feature>
<sequence>MNTVLEQDGLHQTIELQSLTPNTNEPKQQNRIEEIELVHRLDKRLLVFAMFGNLVKSLDNANLGSAFISGMEEELNITGLQYNWMGVLFTIGYLTMQIPSNILLSNMRPSRYLPALEIIWCILTVSMACVQSVRGVYVIRFLLGLAEAGFYPGIIFLAGTWYTKRELGKRLALITICGSFGSGLSGVIQAVMLKMMDGIFGISGWRWMFMFDACITIILAVLGYHFLPDYPHNTNWLDKSEKAIAIDRLNIDHSVEGKRVSSSNRWNKIKSLASNKYLYPFIFGWASVHISLGAAHVLGIVAKKLEFDAVTANLLTTPDTIITMIFGLCNGFLSDKYRTRIWCIVIPALIGLVGMSLLSAFVQPFPILYIGFLLTHAGLGSLTSIVMTWASEVISTNGEIRAMAIAIMNTFSSLMWVWVPLVLWPVTDAPYYHKGFTTGAVLIVLFIGSMLLIAYMQKVDTVVSNEGHIPLLQDSDDDDDETLKVHHKTSSTSSL</sequence>
<feature type="transmembrane region" description="Helical" evidence="7">
    <location>
        <begin position="310"/>
        <end position="329"/>
    </location>
</feature>
<evidence type="ECO:0000259" key="8">
    <source>
        <dbReference type="PROSITE" id="PS50850"/>
    </source>
</evidence>
<dbReference type="EMBL" id="JAEPRE010000047">
    <property type="protein sequence ID" value="KAG2234722.1"/>
    <property type="molecule type" value="Genomic_DNA"/>
</dbReference>
<feature type="transmembrane region" description="Helical" evidence="7">
    <location>
        <begin position="139"/>
        <end position="159"/>
    </location>
</feature>
<keyword evidence="5 7" id="KW-0472">Membrane</keyword>
<evidence type="ECO:0000256" key="3">
    <source>
        <dbReference type="ARBA" id="ARBA00022692"/>
    </source>
</evidence>
<evidence type="ECO:0000256" key="2">
    <source>
        <dbReference type="ARBA" id="ARBA00022448"/>
    </source>
</evidence>
<dbReference type="PANTHER" id="PTHR43791:SF39">
    <property type="entry name" value="TRANSPORTER LIZ1_SEO1, PUTATIVE (AFU_ORTHOLOGUE AFUA_3G00980)-RELATED"/>
    <property type="match status" value="1"/>
</dbReference>
<dbReference type="InterPro" id="IPR020846">
    <property type="entry name" value="MFS_dom"/>
</dbReference>
<dbReference type="GO" id="GO:0016020">
    <property type="term" value="C:membrane"/>
    <property type="evidence" value="ECO:0007669"/>
    <property type="project" value="UniProtKB-SubCell"/>
</dbReference>
<dbReference type="PANTHER" id="PTHR43791">
    <property type="entry name" value="PERMEASE-RELATED"/>
    <property type="match status" value="1"/>
</dbReference>
<dbReference type="InterPro" id="IPR011701">
    <property type="entry name" value="MFS"/>
</dbReference>
<dbReference type="PROSITE" id="PS50850">
    <property type="entry name" value="MFS"/>
    <property type="match status" value="1"/>
</dbReference>
<keyword evidence="10" id="KW-1185">Reference proteome</keyword>
<feature type="domain" description="Major facilitator superfamily (MFS) profile" evidence="8">
    <location>
        <begin position="45"/>
        <end position="466"/>
    </location>
</feature>
<keyword evidence="4 7" id="KW-1133">Transmembrane helix</keyword>
<dbReference type="Gene3D" id="1.20.1250.20">
    <property type="entry name" value="MFS general substrate transporter like domains"/>
    <property type="match status" value="2"/>
</dbReference>
<evidence type="ECO:0000313" key="9">
    <source>
        <dbReference type="EMBL" id="KAG2234722.1"/>
    </source>
</evidence>
<dbReference type="Proteomes" id="UP000613177">
    <property type="component" value="Unassembled WGS sequence"/>
</dbReference>
<dbReference type="InterPro" id="IPR036259">
    <property type="entry name" value="MFS_trans_sf"/>
</dbReference>
<reference evidence="9" key="1">
    <citation type="submission" date="2021-01" db="EMBL/GenBank/DDBJ databases">
        <title>Metabolic potential, ecology and presence of endohyphal bacteria is reflected in genomic diversity of Mucoromycotina.</title>
        <authorList>
            <person name="Muszewska A."/>
            <person name="Okrasinska A."/>
            <person name="Steczkiewicz K."/>
            <person name="Drgas O."/>
            <person name="Orlowska M."/>
            <person name="Perlinska-Lenart U."/>
            <person name="Aleksandrzak-Piekarczyk T."/>
            <person name="Szatraj K."/>
            <person name="Zielenkiewicz U."/>
            <person name="Pilsyk S."/>
            <person name="Malc E."/>
            <person name="Mieczkowski P."/>
            <person name="Kruszewska J.S."/>
            <person name="Biernat P."/>
            <person name="Pawlowska J."/>
        </authorList>
    </citation>
    <scope>NUCLEOTIDE SEQUENCE</scope>
    <source>
        <strain evidence="9">WA0000018081</strain>
    </source>
</reference>
<dbReference type="GO" id="GO:0022857">
    <property type="term" value="F:transmembrane transporter activity"/>
    <property type="evidence" value="ECO:0007669"/>
    <property type="project" value="InterPro"/>
</dbReference>
<feature type="transmembrane region" description="Helical" evidence="7">
    <location>
        <begin position="436"/>
        <end position="455"/>
    </location>
</feature>
<dbReference type="AlphaFoldDB" id="A0A8H7ST06"/>
<feature type="transmembrane region" description="Helical" evidence="7">
    <location>
        <begin position="171"/>
        <end position="193"/>
    </location>
</feature>
<feature type="transmembrane region" description="Helical" evidence="7">
    <location>
        <begin position="116"/>
        <end position="133"/>
    </location>
</feature>
<protein>
    <recommendedName>
        <fullName evidence="8">Major facilitator superfamily (MFS) profile domain-containing protein</fullName>
    </recommendedName>
</protein>
<comment type="caution">
    <text evidence="9">The sequence shown here is derived from an EMBL/GenBank/DDBJ whole genome shotgun (WGS) entry which is preliminary data.</text>
</comment>
<evidence type="ECO:0000313" key="10">
    <source>
        <dbReference type="Proteomes" id="UP000613177"/>
    </source>
</evidence>
<feature type="transmembrane region" description="Helical" evidence="7">
    <location>
        <begin position="402"/>
        <end position="424"/>
    </location>
</feature>
<feature type="transmembrane region" description="Helical" evidence="7">
    <location>
        <begin position="341"/>
        <end position="361"/>
    </location>
</feature>
<evidence type="ECO:0000256" key="6">
    <source>
        <dbReference type="ARBA" id="ARBA00037968"/>
    </source>
</evidence>
<gene>
    <name evidence="9" type="ORF">INT48_004160</name>
</gene>
<dbReference type="Pfam" id="PF07690">
    <property type="entry name" value="MFS_1"/>
    <property type="match status" value="1"/>
</dbReference>
<accession>A0A8H7ST06</accession>
<organism evidence="9 10">
    <name type="scientific">Thamnidium elegans</name>
    <dbReference type="NCBI Taxonomy" id="101142"/>
    <lineage>
        <taxon>Eukaryota</taxon>
        <taxon>Fungi</taxon>
        <taxon>Fungi incertae sedis</taxon>
        <taxon>Mucoromycota</taxon>
        <taxon>Mucoromycotina</taxon>
        <taxon>Mucoromycetes</taxon>
        <taxon>Mucorales</taxon>
        <taxon>Mucorineae</taxon>
        <taxon>Mucoraceae</taxon>
        <taxon>Thamnidium</taxon>
    </lineage>
</organism>
<evidence type="ECO:0000256" key="7">
    <source>
        <dbReference type="SAM" id="Phobius"/>
    </source>
</evidence>
<dbReference type="FunFam" id="1.20.1250.20:FF:000065">
    <property type="entry name" value="Putative MFS pantothenate transporter"/>
    <property type="match status" value="1"/>
</dbReference>
<comment type="similarity">
    <text evidence="6">Belongs to the major facilitator superfamily. Allantoate permease family.</text>
</comment>
<evidence type="ECO:0000256" key="4">
    <source>
        <dbReference type="ARBA" id="ARBA00022989"/>
    </source>
</evidence>
<proteinExistence type="inferred from homology"/>
<keyword evidence="3 7" id="KW-0812">Transmembrane</keyword>
<evidence type="ECO:0000256" key="1">
    <source>
        <dbReference type="ARBA" id="ARBA00004141"/>
    </source>
</evidence>
<keyword evidence="2" id="KW-0813">Transport</keyword>
<name>A0A8H7ST06_9FUNG</name>
<feature type="transmembrane region" description="Helical" evidence="7">
    <location>
        <begin position="84"/>
        <end position="104"/>
    </location>
</feature>